<comment type="caution">
    <text evidence="10">The sequence shown here is derived from an EMBL/GenBank/DDBJ whole genome shotgun (WGS) entry which is preliminary data.</text>
</comment>
<feature type="compositionally biased region" description="Basic and acidic residues" evidence="8">
    <location>
        <begin position="18"/>
        <end position="30"/>
    </location>
</feature>
<sequence length="545" mass="59117">MHSALNPTATMDCVGPEIQERRRTSDSDSELDLKRDVPVDVVHVVDLDNECKASPVYPCSAVKDDDTPQAWLSKITQVLAGWGVETNGINPIPPEQRTDKRLYQFFFLWFSANANILTMAAGTIGPAFYGLGIRDACLVIVVMNLVTSVFPAYFAVFGPKLGARSMVQARFSWGYYGGIIPSVLNICSNQGYLILNTIIGGQTLGSISSHLNATLGIVIIGLITLGVVFSGYRVLHWYETYVWIPNVIAFVVMIAVSGKHVVDAPLSGTTPVTASTIMTFGSTLAATIVSWATITADYGVYHDHTASTARIFVYTYLGFVVSSMPSQLLGASFAATAVYVPSWKAGMGNGNSIGGLIAAILEPAGGFGKFLLVLLSLTAPSQCAPAMYTVCTSFMTISRVLQRLPRFAVAILSTIVLIPVAIVGSSRFYATFADILSFIGYWLAPFCAIVLVEHFVYRRGRWSAYDVLDAWDKPAHPNLPRGYAAVFTFVVAVGFIVLCMEQEWWTGPIAAAGTGDVGMLLGFLLSIPVHILARWVERRWIEGRV</sequence>
<dbReference type="PIRSF" id="PIRSF002744">
    <property type="entry name" value="Pur-cyt_permease"/>
    <property type="match status" value="1"/>
</dbReference>
<dbReference type="Pfam" id="PF02133">
    <property type="entry name" value="Transp_cyt_pur"/>
    <property type="match status" value="1"/>
</dbReference>
<protein>
    <submittedName>
        <fullName evidence="10">Permease for cytosine/purines, uracil, thiamine, allantoin-domain-containing protein</fullName>
    </submittedName>
</protein>
<evidence type="ECO:0000256" key="6">
    <source>
        <dbReference type="ARBA" id="ARBA00023136"/>
    </source>
</evidence>
<name>A0ABQ8K5D3_9APHY</name>
<feature type="transmembrane region" description="Helical" evidence="9">
    <location>
        <begin position="241"/>
        <end position="262"/>
    </location>
</feature>
<dbReference type="Proteomes" id="UP000814176">
    <property type="component" value="Unassembled WGS sequence"/>
</dbReference>
<feature type="transmembrane region" description="Helical" evidence="9">
    <location>
        <begin position="428"/>
        <end position="452"/>
    </location>
</feature>
<feature type="transmembrane region" description="Helical" evidence="9">
    <location>
        <begin position="274"/>
        <end position="294"/>
    </location>
</feature>
<keyword evidence="11" id="KW-1185">Reference proteome</keyword>
<evidence type="ECO:0000256" key="5">
    <source>
        <dbReference type="ARBA" id="ARBA00022989"/>
    </source>
</evidence>
<comment type="similarity">
    <text evidence="2 7">Belongs to the purine-cytosine permease (2.A.39) family.</text>
</comment>
<feature type="transmembrane region" description="Helical" evidence="9">
    <location>
        <begin position="211"/>
        <end position="235"/>
    </location>
</feature>
<evidence type="ECO:0000313" key="10">
    <source>
        <dbReference type="EMBL" id="KAH9832159.1"/>
    </source>
</evidence>
<dbReference type="PANTHER" id="PTHR31806:SF5">
    <property type="entry name" value="PURINE-CYTOSINE PERMEASE FCY21"/>
    <property type="match status" value="1"/>
</dbReference>
<feature type="transmembrane region" description="Helical" evidence="9">
    <location>
        <begin position="314"/>
        <end position="340"/>
    </location>
</feature>
<dbReference type="InterPro" id="IPR001248">
    <property type="entry name" value="Pur-cyt_permease"/>
</dbReference>
<feature type="transmembrane region" description="Helical" evidence="9">
    <location>
        <begin position="517"/>
        <end position="536"/>
    </location>
</feature>
<evidence type="ECO:0000256" key="7">
    <source>
        <dbReference type="PIRNR" id="PIRNR002744"/>
    </source>
</evidence>
<feature type="transmembrane region" description="Helical" evidence="9">
    <location>
        <begin position="136"/>
        <end position="155"/>
    </location>
</feature>
<reference evidence="10 11" key="1">
    <citation type="journal article" date="2021" name="Environ. Microbiol.">
        <title>Gene family expansions and transcriptome signatures uncover fungal adaptations to wood decay.</title>
        <authorList>
            <person name="Hage H."/>
            <person name="Miyauchi S."/>
            <person name="Viragh M."/>
            <person name="Drula E."/>
            <person name="Min B."/>
            <person name="Chaduli D."/>
            <person name="Navarro D."/>
            <person name="Favel A."/>
            <person name="Norest M."/>
            <person name="Lesage-Meessen L."/>
            <person name="Balint B."/>
            <person name="Merenyi Z."/>
            <person name="de Eugenio L."/>
            <person name="Morin E."/>
            <person name="Martinez A.T."/>
            <person name="Baldrian P."/>
            <person name="Stursova M."/>
            <person name="Martinez M.J."/>
            <person name="Novotny C."/>
            <person name="Magnuson J.K."/>
            <person name="Spatafora J.W."/>
            <person name="Maurice S."/>
            <person name="Pangilinan J."/>
            <person name="Andreopoulos W."/>
            <person name="LaButti K."/>
            <person name="Hundley H."/>
            <person name="Na H."/>
            <person name="Kuo A."/>
            <person name="Barry K."/>
            <person name="Lipzen A."/>
            <person name="Henrissat B."/>
            <person name="Riley R."/>
            <person name="Ahrendt S."/>
            <person name="Nagy L.G."/>
            <person name="Grigoriev I.V."/>
            <person name="Martin F."/>
            <person name="Rosso M.N."/>
        </authorList>
    </citation>
    <scope>NUCLEOTIDE SEQUENCE [LARGE SCALE GENOMIC DNA]</scope>
    <source>
        <strain evidence="10 11">CIRM-BRFM 1785</strain>
    </source>
</reference>
<feature type="transmembrane region" description="Helical" evidence="9">
    <location>
        <begin position="483"/>
        <end position="505"/>
    </location>
</feature>
<keyword evidence="4 9" id="KW-0812">Transmembrane</keyword>
<keyword evidence="6 7" id="KW-0472">Membrane</keyword>
<evidence type="ECO:0000256" key="9">
    <source>
        <dbReference type="SAM" id="Phobius"/>
    </source>
</evidence>
<dbReference type="Gene3D" id="1.10.4160.10">
    <property type="entry name" value="Hydantoin permease"/>
    <property type="match status" value="1"/>
</dbReference>
<evidence type="ECO:0000313" key="11">
    <source>
        <dbReference type="Proteomes" id="UP000814176"/>
    </source>
</evidence>
<feature type="region of interest" description="Disordered" evidence="8">
    <location>
        <begin position="1"/>
        <end position="30"/>
    </location>
</feature>
<dbReference type="RefSeq" id="XP_047775178.1">
    <property type="nucleotide sequence ID" value="XM_047924724.1"/>
</dbReference>
<accession>A0ABQ8K5D3</accession>
<feature type="transmembrane region" description="Helical" evidence="9">
    <location>
        <begin position="175"/>
        <end position="199"/>
    </location>
</feature>
<evidence type="ECO:0000256" key="4">
    <source>
        <dbReference type="ARBA" id="ARBA00022692"/>
    </source>
</evidence>
<dbReference type="InterPro" id="IPR026030">
    <property type="entry name" value="Pur-cyt_permease_Fcy2/21/22"/>
</dbReference>
<dbReference type="GeneID" id="72005456"/>
<gene>
    <name evidence="10" type="ORF">C8Q71DRAFT_777663</name>
</gene>
<dbReference type="PANTHER" id="PTHR31806">
    <property type="entry name" value="PURINE-CYTOSINE PERMEASE FCY2-RELATED"/>
    <property type="match status" value="1"/>
</dbReference>
<evidence type="ECO:0000256" key="1">
    <source>
        <dbReference type="ARBA" id="ARBA00004141"/>
    </source>
</evidence>
<dbReference type="EMBL" id="JADCUA010000022">
    <property type="protein sequence ID" value="KAH9832159.1"/>
    <property type="molecule type" value="Genomic_DNA"/>
</dbReference>
<proteinExistence type="inferred from homology"/>
<evidence type="ECO:0000256" key="8">
    <source>
        <dbReference type="SAM" id="MobiDB-lite"/>
    </source>
</evidence>
<keyword evidence="3 7" id="KW-0813">Transport</keyword>
<feature type="transmembrane region" description="Helical" evidence="9">
    <location>
        <begin position="106"/>
        <end position="129"/>
    </location>
</feature>
<comment type="subcellular location">
    <subcellularLocation>
        <location evidence="1">Membrane</location>
        <topology evidence="1">Multi-pass membrane protein</topology>
    </subcellularLocation>
</comment>
<evidence type="ECO:0000256" key="3">
    <source>
        <dbReference type="ARBA" id="ARBA00022448"/>
    </source>
</evidence>
<feature type="transmembrane region" description="Helical" evidence="9">
    <location>
        <begin position="404"/>
        <end position="422"/>
    </location>
</feature>
<evidence type="ECO:0000256" key="2">
    <source>
        <dbReference type="ARBA" id="ARBA00008974"/>
    </source>
</evidence>
<organism evidence="10 11">
    <name type="scientific">Rhodofomes roseus</name>
    <dbReference type="NCBI Taxonomy" id="34475"/>
    <lineage>
        <taxon>Eukaryota</taxon>
        <taxon>Fungi</taxon>
        <taxon>Dikarya</taxon>
        <taxon>Basidiomycota</taxon>
        <taxon>Agaricomycotina</taxon>
        <taxon>Agaricomycetes</taxon>
        <taxon>Polyporales</taxon>
        <taxon>Rhodofomes</taxon>
    </lineage>
</organism>
<keyword evidence="5 9" id="KW-1133">Transmembrane helix</keyword>